<feature type="region of interest" description="Disordered" evidence="1">
    <location>
        <begin position="24"/>
        <end position="44"/>
    </location>
</feature>
<comment type="caution">
    <text evidence="2">The sequence shown here is derived from an EMBL/GenBank/DDBJ whole genome shotgun (WGS) entry which is preliminary data.</text>
</comment>
<proteinExistence type="predicted"/>
<evidence type="ECO:0000313" key="3">
    <source>
        <dbReference type="Proteomes" id="UP000828390"/>
    </source>
</evidence>
<dbReference type="Proteomes" id="UP000828390">
    <property type="component" value="Unassembled WGS sequence"/>
</dbReference>
<protein>
    <submittedName>
        <fullName evidence="2">Uncharacterized protein</fullName>
    </submittedName>
</protein>
<evidence type="ECO:0000256" key="1">
    <source>
        <dbReference type="SAM" id="MobiDB-lite"/>
    </source>
</evidence>
<evidence type="ECO:0000313" key="2">
    <source>
        <dbReference type="EMBL" id="KAH3839307.1"/>
    </source>
</evidence>
<reference evidence="2" key="1">
    <citation type="journal article" date="2019" name="bioRxiv">
        <title>The Genome of the Zebra Mussel, Dreissena polymorpha: A Resource for Invasive Species Research.</title>
        <authorList>
            <person name="McCartney M.A."/>
            <person name="Auch B."/>
            <person name="Kono T."/>
            <person name="Mallez S."/>
            <person name="Zhang Y."/>
            <person name="Obille A."/>
            <person name="Becker A."/>
            <person name="Abrahante J.E."/>
            <person name="Garbe J."/>
            <person name="Badalamenti J.P."/>
            <person name="Herman A."/>
            <person name="Mangelson H."/>
            <person name="Liachko I."/>
            <person name="Sullivan S."/>
            <person name="Sone E.D."/>
            <person name="Koren S."/>
            <person name="Silverstein K.A.T."/>
            <person name="Beckman K.B."/>
            <person name="Gohl D.M."/>
        </authorList>
    </citation>
    <scope>NUCLEOTIDE SEQUENCE</scope>
    <source>
        <strain evidence="2">Duluth1</strain>
        <tissue evidence="2">Whole animal</tissue>
    </source>
</reference>
<name>A0A9D4KHE1_DREPO</name>
<dbReference type="AlphaFoldDB" id="A0A9D4KHE1"/>
<keyword evidence="3" id="KW-1185">Reference proteome</keyword>
<reference evidence="2" key="2">
    <citation type="submission" date="2020-11" db="EMBL/GenBank/DDBJ databases">
        <authorList>
            <person name="McCartney M.A."/>
            <person name="Auch B."/>
            <person name="Kono T."/>
            <person name="Mallez S."/>
            <person name="Becker A."/>
            <person name="Gohl D.M."/>
            <person name="Silverstein K.A.T."/>
            <person name="Koren S."/>
            <person name="Bechman K.B."/>
            <person name="Herman A."/>
            <person name="Abrahante J.E."/>
            <person name="Garbe J."/>
        </authorList>
    </citation>
    <scope>NUCLEOTIDE SEQUENCE</scope>
    <source>
        <strain evidence="2">Duluth1</strain>
        <tissue evidence="2">Whole animal</tissue>
    </source>
</reference>
<accession>A0A9D4KHE1</accession>
<dbReference type="EMBL" id="JAIWYP010000004">
    <property type="protein sequence ID" value="KAH3839307.1"/>
    <property type="molecule type" value="Genomic_DNA"/>
</dbReference>
<sequence length="114" mass="12622">MVQSLPQGVLTEVWGLLTKALTSHIPNSSPSEPQSSDQAISGPNKGSVQGLCTIFFHFLMNVKVADYNITDVTWASVCEHMVTMETEILRPMIKEFSGEKKVLLTNSYFTSLNK</sequence>
<organism evidence="2 3">
    <name type="scientific">Dreissena polymorpha</name>
    <name type="common">Zebra mussel</name>
    <name type="synonym">Mytilus polymorpha</name>
    <dbReference type="NCBI Taxonomy" id="45954"/>
    <lineage>
        <taxon>Eukaryota</taxon>
        <taxon>Metazoa</taxon>
        <taxon>Spiralia</taxon>
        <taxon>Lophotrochozoa</taxon>
        <taxon>Mollusca</taxon>
        <taxon>Bivalvia</taxon>
        <taxon>Autobranchia</taxon>
        <taxon>Heteroconchia</taxon>
        <taxon>Euheterodonta</taxon>
        <taxon>Imparidentia</taxon>
        <taxon>Neoheterodontei</taxon>
        <taxon>Myida</taxon>
        <taxon>Dreissenoidea</taxon>
        <taxon>Dreissenidae</taxon>
        <taxon>Dreissena</taxon>
    </lineage>
</organism>
<gene>
    <name evidence="2" type="ORF">DPMN_112733</name>
</gene>